<dbReference type="Proteomes" id="UP000828251">
    <property type="component" value="Unassembled WGS sequence"/>
</dbReference>
<sequence>MIATIMGEEGEELRREKIKSVNEIEADFGGSGTRVSLVLTLQLPIACVGEALAAVHGLRFTLEIGFLSVILESDSKSSIQFIARSGNQAAHLMARDGMTRMEDYSWVEEAPVLVTLPSMRTEDCLTRLSLGLEKLRFREFINILISLTSSLKCFAHRLFTASLDGLAPVRVSS</sequence>
<dbReference type="InterPro" id="IPR052929">
    <property type="entry name" value="RNase_H-like_EbsB-rel"/>
</dbReference>
<protein>
    <recommendedName>
        <fullName evidence="3">RNase H type-1 domain-containing protein</fullName>
    </recommendedName>
</protein>
<dbReference type="PANTHER" id="PTHR47074">
    <property type="entry name" value="BNAC02G40300D PROTEIN"/>
    <property type="match status" value="1"/>
</dbReference>
<evidence type="ECO:0008006" key="3">
    <source>
        <dbReference type="Google" id="ProtNLM"/>
    </source>
</evidence>
<organism evidence="1 2">
    <name type="scientific">Gossypium stocksii</name>
    <dbReference type="NCBI Taxonomy" id="47602"/>
    <lineage>
        <taxon>Eukaryota</taxon>
        <taxon>Viridiplantae</taxon>
        <taxon>Streptophyta</taxon>
        <taxon>Embryophyta</taxon>
        <taxon>Tracheophyta</taxon>
        <taxon>Spermatophyta</taxon>
        <taxon>Magnoliopsida</taxon>
        <taxon>eudicotyledons</taxon>
        <taxon>Gunneridae</taxon>
        <taxon>Pentapetalae</taxon>
        <taxon>rosids</taxon>
        <taxon>malvids</taxon>
        <taxon>Malvales</taxon>
        <taxon>Malvaceae</taxon>
        <taxon>Malvoideae</taxon>
        <taxon>Gossypium</taxon>
    </lineage>
</organism>
<reference evidence="1 2" key="1">
    <citation type="journal article" date="2021" name="Plant Biotechnol. J.">
        <title>Multi-omics assisted identification of the key and species-specific regulatory components of drought-tolerant mechanisms in Gossypium stocksii.</title>
        <authorList>
            <person name="Yu D."/>
            <person name="Ke L."/>
            <person name="Zhang D."/>
            <person name="Wu Y."/>
            <person name="Sun Y."/>
            <person name="Mei J."/>
            <person name="Sun J."/>
            <person name="Sun Y."/>
        </authorList>
    </citation>
    <scope>NUCLEOTIDE SEQUENCE [LARGE SCALE GENOMIC DNA]</scope>
    <source>
        <strain evidence="2">cv. E1</strain>
        <tissue evidence="1">Leaf</tissue>
    </source>
</reference>
<dbReference type="PANTHER" id="PTHR47074:SF61">
    <property type="entry name" value="RNASE H TYPE-1 DOMAIN-CONTAINING PROTEIN"/>
    <property type="match status" value="1"/>
</dbReference>
<dbReference type="EMBL" id="JAIQCV010000006">
    <property type="protein sequence ID" value="KAH1091123.1"/>
    <property type="molecule type" value="Genomic_DNA"/>
</dbReference>
<evidence type="ECO:0000313" key="2">
    <source>
        <dbReference type="Proteomes" id="UP000828251"/>
    </source>
</evidence>
<keyword evidence="2" id="KW-1185">Reference proteome</keyword>
<name>A0A9D3VQK0_9ROSI</name>
<accession>A0A9D3VQK0</accession>
<dbReference type="AlphaFoldDB" id="A0A9D3VQK0"/>
<evidence type="ECO:0000313" key="1">
    <source>
        <dbReference type="EMBL" id="KAH1091123.1"/>
    </source>
</evidence>
<gene>
    <name evidence="1" type="ORF">J1N35_018380</name>
</gene>
<proteinExistence type="predicted"/>
<comment type="caution">
    <text evidence="1">The sequence shown here is derived from an EMBL/GenBank/DDBJ whole genome shotgun (WGS) entry which is preliminary data.</text>
</comment>